<dbReference type="SUPFAM" id="SSF46689">
    <property type="entry name" value="Homeodomain-like"/>
    <property type="match status" value="1"/>
</dbReference>
<evidence type="ECO:0000256" key="5">
    <source>
        <dbReference type="PROSITE-ProRule" id="PRU00108"/>
    </source>
</evidence>
<dbReference type="Pfam" id="PF00046">
    <property type="entry name" value="Homeodomain"/>
    <property type="match status" value="1"/>
</dbReference>
<dbReference type="PROSITE" id="PS00027">
    <property type="entry name" value="HOMEOBOX_1"/>
    <property type="match status" value="1"/>
</dbReference>
<reference evidence="8" key="2">
    <citation type="submission" date="2025-08" db="UniProtKB">
        <authorList>
            <consortium name="Ensembl"/>
        </authorList>
    </citation>
    <scope>IDENTIFICATION</scope>
</reference>
<dbReference type="Gene3D" id="1.10.10.60">
    <property type="entry name" value="Homeodomain-like"/>
    <property type="match status" value="1"/>
</dbReference>
<keyword evidence="4 5" id="KW-0539">Nucleus</keyword>
<dbReference type="GO" id="GO:0000978">
    <property type="term" value="F:RNA polymerase II cis-regulatory region sequence-specific DNA binding"/>
    <property type="evidence" value="ECO:0007669"/>
    <property type="project" value="TreeGrafter"/>
</dbReference>
<dbReference type="GO" id="GO:0007420">
    <property type="term" value="P:brain development"/>
    <property type="evidence" value="ECO:0007669"/>
    <property type="project" value="TreeGrafter"/>
</dbReference>
<dbReference type="PANTHER" id="PTHR24339:SF28">
    <property type="entry name" value="E5-RELATED"/>
    <property type="match status" value="1"/>
</dbReference>
<organism evidence="8 9">
    <name type="scientific">Oreochromis niloticus</name>
    <name type="common">Nile tilapia</name>
    <name type="synonym">Tilapia nilotica</name>
    <dbReference type="NCBI Taxonomy" id="8128"/>
    <lineage>
        <taxon>Eukaryota</taxon>
        <taxon>Metazoa</taxon>
        <taxon>Chordata</taxon>
        <taxon>Craniata</taxon>
        <taxon>Vertebrata</taxon>
        <taxon>Euteleostomi</taxon>
        <taxon>Actinopterygii</taxon>
        <taxon>Neopterygii</taxon>
        <taxon>Teleostei</taxon>
        <taxon>Neoteleostei</taxon>
        <taxon>Acanthomorphata</taxon>
        <taxon>Ovalentaria</taxon>
        <taxon>Cichlomorphae</taxon>
        <taxon>Cichliformes</taxon>
        <taxon>Cichlidae</taxon>
        <taxon>African cichlids</taxon>
        <taxon>Pseudocrenilabrinae</taxon>
        <taxon>Oreochromini</taxon>
        <taxon>Oreochromis</taxon>
    </lineage>
</organism>
<feature type="domain" description="Homeobox" evidence="7">
    <location>
        <begin position="65"/>
        <end position="125"/>
    </location>
</feature>
<dbReference type="OrthoDB" id="6159439at2759"/>
<accession>A0A669DVT1</accession>
<dbReference type="InterPro" id="IPR050877">
    <property type="entry name" value="EMX-VAX-Noto_Homeobox_TFs"/>
</dbReference>
<dbReference type="SMART" id="SM00389">
    <property type="entry name" value="HOX"/>
    <property type="match status" value="1"/>
</dbReference>
<gene>
    <name evidence="8" type="primary">dharma</name>
</gene>
<dbReference type="GO" id="GO:0000981">
    <property type="term" value="F:DNA-binding transcription factor activity, RNA polymerase II-specific"/>
    <property type="evidence" value="ECO:0007669"/>
    <property type="project" value="InterPro"/>
</dbReference>
<dbReference type="GO" id="GO:0030182">
    <property type="term" value="P:neuron differentiation"/>
    <property type="evidence" value="ECO:0007669"/>
    <property type="project" value="TreeGrafter"/>
</dbReference>
<keyword evidence="9" id="KW-1185">Reference proteome</keyword>
<keyword evidence="3 5" id="KW-0371">Homeobox</keyword>
<evidence type="ECO:0000256" key="4">
    <source>
        <dbReference type="ARBA" id="ARBA00023242"/>
    </source>
</evidence>
<comment type="subcellular location">
    <subcellularLocation>
        <location evidence="1 5 6">Nucleus</location>
    </subcellularLocation>
</comment>
<keyword evidence="2 5" id="KW-0238">DNA-binding</keyword>
<protein>
    <submittedName>
        <fullName evidence="8">Dharma</fullName>
    </submittedName>
</protein>
<dbReference type="RefSeq" id="XP_005474937.3">
    <property type="nucleotide sequence ID" value="XM_005474880.4"/>
</dbReference>
<evidence type="ECO:0000256" key="1">
    <source>
        <dbReference type="ARBA" id="ARBA00004123"/>
    </source>
</evidence>
<dbReference type="GeneTree" id="ENSGT01000000214804"/>
<dbReference type="GO" id="GO:0005634">
    <property type="term" value="C:nucleus"/>
    <property type="evidence" value="ECO:0007669"/>
    <property type="project" value="UniProtKB-SubCell"/>
</dbReference>
<evidence type="ECO:0000313" key="9">
    <source>
        <dbReference type="Proteomes" id="UP000005207"/>
    </source>
</evidence>
<dbReference type="InParanoid" id="A0A669DVT1"/>
<reference evidence="8" key="3">
    <citation type="submission" date="2025-09" db="UniProtKB">
        <authorList>
            <consortium name="Ensembl"/>
        </authorList>
    </citation>
    <scope>IDENTIFICATION</scope>
</reference>
<dbReference type="Proteomes" id="UP000005207">
    <property type="component" value="Linkage group LG14"/>
</dbReference>
<dbReference type="CDD" id="cd00086">
    <property type="entry name" value="homeodomain"/>
    <property type="match status" value="1"/>
</dbReference>
<proteinExistence type="predicted"/>
<evidence type="ECO:0000256" key="3">
    <source>
        <dbReference type="ARBA" id="ARBA00023155"/>
    </source>
</evidence>
<evidence type="ECO:0000313" key="8">
    <source>
        <dbReference type="Ensembl" id="ENSONIP00000063484.1"/>
    </source>
</evidence>
<dbReference type="Ensembl" id="ENSONIT00000068269.1">
    <property type="protein sequence ID" value="ENSONIP00000063484.1"/>
    <property type="gene ID" value="ENSONIG00000034193.1"/>
</dbReference>
<dbReference type="AlphaFoldDB" id="A0A669DVT1"/>
<reference evidence="9" key="1">
    <citation type="submission" date="2012-01" db="EMBL/GenBank/DDBJ databases">
        <title>The Genome Sequence of Oreochromis niloticus (Nile Tilapia).</title>
        <authorList>
            <consortium name="Broad Institute Genome Assembly Team"/>
            <consortium name="Broad Institute Sequencing Platform"/>
            <person name="Di Palma F."/>
            <person name="Johnson J."/>
            <person name="Lander E.S."/>
            <person name="Lindblad-Toh K."/>
        </authorList>
    </citation>
    <scope>NUCLEOTIDE SEQUENCE [LARGE SCALE GENOMIC DNA]</scope>
</reference>
<dbReference type="InterPro" id="IPR017970">
    <property type="entry name" value="Homeobox_CS"/>
</dbReference>
<dbReference type="GeneID" id="102076808"/>
<dbReference type="InterPro" id="IPR000047">
    <property type="entry name" value="HTH_motif"/>
</dbReference>
<dbReference type="InterPro" id="IPR001356">
    <property type="entry name" value="HD"/>
</dbReference>
<evidence type="ECO:0000256" key="6">
    <source>
        <dbReference type="RuleBase" id="RU000682"/>
    </source>
</evidence>
<dbReference type="PROSITE" id="PS50071">
    <property type="entry name" value="HOMEOBOX_2"/>
    <property type="match status" value="1"/>
</dbReference>
<sequence length="125" mass="14609">MGCQQCREMSSGEERFPLYRPAVHHQHFYSNPGVYAHFSQNCADMQPLAAYSGYPQPAAVHPQSLQKFRMRTVFTDSQIKQLEALFEITDYPAVETRADLARRTGLSEETVRVWFKNRRARRKRQ</sequence>
<name>A0A669DVT1_ORENI</name>
<evidence type="ECO:0000256" key="2">
    <source>
        <dbReference type="ARBA" id="ARBA00023125"/>
    </source>
</evidence>
<dbReference type="PANTHER" id="PTHR24339">
    <property type="entry name" value="HOMEOBOX PROTEIN EMX-RELATED"/>
    <property type="match status" value="1"/>
</dbReference>
<dbReference type="PRINTS" id="PR00031">
    <property type="entry name" value="HTHREPRESSR"/>
</dbReference>
<evidence type="ECO:0000259" key="7">
    <source>
        <dbReference type="PROSITE" id="PS50071"/>
    </source>
</evidence>
<dbReference type="InterPro" id="IPR009057">
    <property type="entry name" value="Homeodomain-like_sf"/>
</dbReference>